<feature type="compositionally biased region" description="Acidic residues" evidence="2">
    <location>
        <begin position="573"/>
        <end position="583"/>
    </location>
</feature>
<organism evidence="3 4">
    <name type="scientific">Fusarium torreyae</name>
    <dbReference type="NCBI Taxonomy" id="1237075"/>
    <lineage>
        <taxon>Eukaryota</taxon>
        <taxon>Fungi</taxon>
        <taxon>Dikarya</taxon>
        <taxon>Ascomycota</taxon>
        <taxon>Pezizomycotina</taxon>
        <taxon>Sordariomycetes</taxon>
        <taxon>Hypocreomycetidae</taxon>
        <taxon>Hypocreales</taxon>
        <taxon>Nectriaceae</taxon>
        <taxon>Fusarium</taxon>
    </lineage>
</organism>
<feature type="compositionally biased region" description="Polar residues" evidence="2">
    <location>
        <begin position="342"/>
        <end position="363"/>
    </location>
</feature>
<dbReference type="OrthoDB" id="4835412at2759"/>
<dbReference type="EMBL" id="JAOQAZ010000024">
    <property type="protein sequence ID" value="KAJ4253314.1"/>
    <property type="molecule type" value="Genomic_DNA"/>
</dbReference>
<feature type="region of interest" description="Disordered" evidence="2">
    <location>
        <begin position="133"/>
        <end position="237"/>
    </location>
</feature>
<feature type="compositionally biased region" description="Polar residues" evidence="2">
    <location>
        <begin position="149"/>
        <end position="161"/>
    </location>
</feature>
<proteinExistence type="predicted"/>
<feature type="region of interest" description="Disordered" evidence="2">
    <location>
        <begin position="688"/>
        <end position="751"/>
    </location>
</feature>
<dbReference type="Proteomes" id="UP001152049">
    <property type="component" value="Unassembled WGS sequence"/>
</dbReference>
<comment type="caution">
    <text evidence="3">The sequence shown here is derived from an EMBL/GenBank/DDBJ whole genome shotgun (WGS) entry which is preliminary data.</text>
</comment>
<dbReference type="AlphaFoldDB" id="A0A9W8VA71"/>
<feature type="region of interest" description="Disordered" evidence="2">
    <location>
        <begin position="554"/>
        <end position="653"/>
    </location>
</feature>
<evidence type="ECO:0000256" key="2">
    <source>
        <dbReference type="SAM" id="MobiDB-lite"/>
    </source>
</evidence>
<feature type="region of interest" description="Disordered" evidence="2">
    <location>
        <begin position="342"/>
        <end position="386"/>
    </location>
</feature>
<protein>
    <submittedName>
        <fullName evidence="3">Uncharacterized protein</fullName>
    </submittedName>
</protein>
<evidence type="ECO:0000313" key="4">
    <source>
        <dbReference type="Proteomes" id="UP001152049"/>
    </source>
</evidence>
<feature type="coiled-coil region" evidence="1">
    <location>
        <begin position="71"/>
        <end position="98"/>
    </location>
</feature>
<accession>A0A9W8VA71</accession>
<keyword evidence="4" id="KW-1185">Reference proteome</keyword>
<feature type="compositionally biased region" description="Basic and acidic residues" evidence="2">
    <location>
        <begin position="609"/>
        <end position="620"/>
    </location>
</feature>
<feature type="compositionally biased region" description="Polar residues" evidence="2">
    <location>
        <begin position="688"/>
        <end position="716"/>
    </location>
</feature>
<feature type="compositionally biased region" description="Polar residues" evidence="2">
    <location>
        <begin position="190"/>
        <end position="200"/>
    </location>
</feature>
<feature type="compositionally biased region" description="Basic and acidic residues" evidence="2">
    <location>
        <begin position="642"/>
        <end position="651"/>
    </location>
</feature>
<feature type="compositionally biased region" description="Low complexity" evidence="2">
    <location>
        <begin position="364"/>
        <end position="376"/>
    </location>
</feature>
<reference evidence="3" key="1">
    <citation type="submission" date="2022-09" db="EMBL/GenBank/DDBJ databases">
        <title>Fusarium specimens isolated from Avocado Roots.</title>
        <authorList>
            <person name="Stajich J."/>
            <person name="Roper C."/>
            <person name="Heimlech-Rivalta G."/>
        </authorList>
    </citation>
    <scope>NUCLEOTIDE SEQUENCE</scope>
    <source>
        <strain evidence="3">CF00136</strain>
    </source>
</reference>
<evidence type="ECO:0000313" key="3">
    <source>
        <dbReference type="EMBL" id="KAJ4253314.1"/>
    </source>
</evidence>
<sequence length="838" mass="93615">MDERPALPSERVAALQSFLEQGATGFHPTKSPEEVFQEKYDGARALFNDALHPLESDSEALGDQDSRLDALLHYGKQVKELKAQREAEKQNEEREYQDILWRQQKSLAFDFLDIFGPLLIDVVVKEWHERAAQRLSTSTQPDTIPDRIGSQSTKQTTPPNTNDEHHSPRQVPVTAQPATQTHANEPIPTRPTTEGTVEQGTSSSATQPSESEQSASTTQQKRRASSPSTDTTHYEKRLRFDDLPDPLTGYRSIEFEQVFQNGNAEVRYVIAPYNERWYILECKDHEKHFLKNPISGASKHLRGEAHGGLCMNYRDTIRMLGTRVLNCREELVEMNNRVARRSSYNELGQPESSLTVSATSAPSGNTPTTTHNGPHTRSSEAIPGIDPQPGDIYTTYWRRHKTFYAVLILPWGSFRQFGWDISLKDTKLMKKIPACYIYDPDAGEEAIQWAPAYKPGGPSFAKRKYPIVYFDKRKFAEKCSLGWVAACNFRHFDPHDERIPFRDTIEDFISFQSEGTGNELEEPHSTLNQDNVTDLSTAHGDASVMSDLQATTHTHSVKERFSGPGSSELIVISDDDDDDDGEPDERSTTQPYQHDEREVKQSPQPSTPERCDHRVTDDNMYRPQGVMESGQQFHSGAGMFDHSLDENRQGEESNGANIDAQARTGDNNTLSSHSNLVGSAEYLESLNPFGQSSTNIPNTDTLQQSDSTCADNTATRNPHADSPSRQATTSHATDDTQPNNTIAPLPPSQRLASTPLRTAYGILAEQLQAGQAPLMREASEHARLARNAMEKYHWVSTLSPVKPTAPPAPMVQGDSGFAETVTRTPDQNTPQTTTVFFR</sequence>
<keyword evidence="1" id="KW-0175">Coiled coil</keyword>
<feature type="compositionally biased region" description="Polar residues" evidence="2">
    <location>
        <begin position="723"/>
        <end position="742"/>
    </location>
</feature>
<feature type="compositionally biased region" description="Low complexity" evidence="2">
    <location>
        <begin position="201"/>
        <end position="219"/>
    </location>
</feature>
<evidence type="ECO:0000256" key="1">
    <source>
        <dbReference type="SAM" id="Coils"/>
    </source>
</evidence>
<gene>
    <name evidence="3" type="ORF">NW762_010469</name>
</gene>
<name>A0A9W8VA71_9HYPO</name>